<dbReference type="Proteomes" id="UP000053789">
    <property type="component" value="Unassembled WGS sequence"/>
</dbReference>
<sequence length="63" mass="6852">MSKQRARLAKPNARADDEAILTILYLAVFERGLGNDVAFKAHRAQVDQMAASRGGVSQLGPNR</sequence>
<keyword evidence="2" id="KW-1185">Reference proteome</keyword>
<dbReference type="HOGENOM" id="CLU_2885585_0_0_1"/>
<reference evidence="1" key="1">
    <citation type="submission" date="2015-01" db="EMBL/GenBank/DDBJ databases">
        <title>The Genome Sequence of Cladophialophora bantiana CBS 173.52.</title>
        <authorList>
            <consortium name="The Broad Institute Genomics Platform"/>
            <person name="Cuomo C."/>
            <person name="de Hoog S."/>
            <person name="Gorbushina A."/>
            <person name="Stielow B."/>
            <person name="Teixiera M."/>
            <person name="Abouelleil A."/>
            <person name="Chapman S.B."/>
            <person name="Priest M."/>
            <person name="Young S.K."/>
            <person name="Wortman J."/>
            <person name="Nusbaum C."/>
            <person name="Birren B."/>
        </authorList>
    </citation>
    <scope>NUCLEOTIDE SEQUENCE [LARGE SCALE GENOMIC DNA]</scope>
    <source>
        <strain evidence="1">CBS 173.52</strain>
    </source>
</reference>
<dbReference type="OrthoDB" id="4128586at2759"/>
<accession>A0A0D2HYH2</accession>
<dbReference type="EMBL" id="KN846980">
    <property type="protein sequence ID" value="KIW98463.1"/>
    <property type="molecule type" value="Genomic_DNA"/>
</dbReference>
<dbReference type="GeneID" id="27693052"/>
<dbReference type="AlphaFoldDB" id="A0A0D2HYH2"/>
<dbReference type="VEuPathDB" id="FungiDB:Z519_00124"/>
<evidence type="ECO:0000313" key="1">
    <source>
        <dbReference type="EMBL" id="KIW98463.1"/>
    </source>
</evidence>
<dbReference type="RefSeq" id="XP_016625132.1">
    <property type="nucleotide sequence ID" value="XM_016757883.1"/>
</dbReference>
<protein>
    <submittedName>
        <fullName evidence="1">Uncharacterized protein</fullName>
    </submittedName>
</protein>
<name>A0A0D2HYH2_CLAB1</name>
<proteinExistence type="predicted"/>
<organism evidence="1 2">
    <name type="scientific">Cladophialophora bantiana (strain ATCC 10958 / CBS 173.52 / CDC B-1940 / NIH 8579)</name>
    <name type="common">Xylohypha bantiana</name>
    <dbReference type="NCBI Taxonomy" id="1442370"/>
    <lineage>
        <taxon>Eukaryota</taxon>
        <taxon>Fungi</taxon>
        <taxon>Dikarya</taxon>
        <taxon>Ascomycota</taxon>
        <taxon>Pezizomycotina</taxon>
        <taxon>Eurotiomycetes</taxon>
        <taxon>Chaetothyriomycetidae</taxon>
        <taxon>Chaetothyriales</taxon>
        <taxon>Herpotrichiellaceae</taxon>
        <taxon>Cladophialophora</taxon>
    </lineage>
</organism>
<gene>
    <name evidence="1" type="ORF">Z519_00124</name>
</gene>
<evidence type="ECO:0000313" key="2">
    <source>
        <dbReference type="Proteomes" id="UP000053789"/>
    </source>
</evidence>